<keyword evidence="2 5" id="KW-0371">Homeobox</keyword>
<evidence type="ECO:0008006" key="11">
    <source>
        <dbReference type="Google" id="ProtNLM"/>
    </source>
</evidence>
<dbReference type="SMART" id="SM00355">
    <property type="entry name" value="ZnF_C2H2"/>
    <property type="match status" value="3"/>
</dbReference>
<dbReference type="PROSITE" id="PS50071">
    <property type="entry name" value="HOMEOBOX_2"/>
    <property type="match status" value="1"/>
</dbReference>
<name>A0A2I2G725_9EURO</name>
<dbReference type="SMART" id="SM00389">
    <property type="entry name" value="HOX"/>
    <property type="match status" value="1"/>
</dbReference>
<dbReference type="CDD" id="cd00086">
    <property type="entry name" value="homeodomain"/>
    <property type="match status" value="1"/>
</dbReference>
<feature type="compositionally biased region" description="Polar residues" evidence="6">
    <location>
        <begin position="159"/>
        <end position="191"/>
    </location>
</feature>
<feature type="DNA-binding region" description="Homeobox" evidence="5">
    <location>
        <begin position="96"/>
        <end position="158"/>
    </location>
</feature>
<evidence type="ECO:0000256" key="5">
    <source>
        <dbReference type="PROSITE-ProRule" id="PRU00108"/>
    </source>
</evidence>
<feature type="domain" description="C2H2-type" evidence="8">
    <location>
        <begin position="313"/>
        <end position="341"/>
    </location>
</feature>
<keyword evidence="10" id="KW-1185">Reference proteome</keyword>
<comment type="caution">
    <text evidence="9">The sequence shown here is derived from an EMBL/GenBank/DDBJ whole genome shotgun (WGS) entry which is preliminary data.</text>
</comment>
<dbReference type="GO" id="GO:0008270">
    <property type="term" value="F:zinc ion binding"/>
    <property type="evidence" value="ECO:0007669"/>
    <property type="project" value="UniProtKB-KW"/>
</dbReference>
<keyword evidence="4" id="KW-0479">Metal-binding</keyword>
<dbReference type="Proteomes" id="UP000234275">
    <property type="component" value="Unassembled WGS sequence"/>
</dbReference>
<dbReference type="GO" id="GO:0006355">
    <property type="term" value="P:regulation of DNA-templated transcription"/>
    <property type="evidence" value="ECO:0007669"/>
    <property type="project" value="InterPro"/>
</dbReference>
<dbReference type="Pfam" id="PF05920">
    <property type="entry name" value="Homeobox_KN"/>
    <property type="match status" value="1"/>
</dbReference>
<dbReference type="GO" id="GO:0003677">
    <property type="term" value="F:DNA binding"/>
    <property type="evidence" value="ECO:0007669"/>
    <property type="project" value="UniProtKB-UniRule"/>
</dbReference>
<dbReference type="Gene3D" id="1.10.10.60">
    <property type="entry name" value="Homeodomain-like"/>
    <property type="match status" value="1"/>
</dbReference>
<evidence type="ECO:0000313" key="10">
    <source>
        <dbReference type="Proteomes" id="UP000234275"/>
    </source>
</evidence>
<dbReference type="VEuPathDB" id="FungiDB:P170DRAFT_475026"/>
<dbReference type="AlphaFoldDB" id="A0A2I2G725"/>
<dbReference type="PANTHER" id="PTHR11850">
    <property type="entry name" value="HOMEOBOX PROTEIN TRANSCRIPTION FACTORS"/>
    <property type="match status" value="1"/>
</dbReference>
<dbReference type="InterPro" id="IPR008422">
    <property type="entry name" value="KN_HD"/>
</dbReference>
<dbReference type="GO" id="GO:0005634">
    <property type="term" value="C:nucleus"/>
    <property type="evidence" value="ECO:0007669"/>
    <property type="project" value="UniProtKB-SubCell"/>
</dbReference>
<evidence type="ECO:0000256" key="6">
    <source>
        <dbReference type="SAM" id="MobiDB-lite"/>
    </source>
</evidence>
<dbReference type="STRING" id="1392250.A0A2I2G725"/>
<evidence type="ECO:0000256" key="3">
    <source>
        <dbReference type="ARBA" id="ARBA00023242"/>
    </source>
</evidence>
<evidence type="ECO:0000259" key="8">
    <source>
        <dbReference type="PROSITE" id="PS50157"/>
    </source>
</evidence>
<dbReference type="EMBL" id="MSFO01000004">
    <property type="protein sequence ID" value="PLB48673.1"/>
    <property type="molecule type" value="Genomic_DNA"/>
</dbReference>
<feature type="region of interest" description="Disordered" evidence="6">
    <location>
        <begin position="149"/>
        <end position="200"/>
    </location>
</feature>
<dbReference type="InterPro" id="IPR013087">
    <property type="entry name" value="Znf_C2H2_type"/>
</dbReference>
<sequence length="593" mass="66989">MEYFNFDAASNGADAYFVDASGETPDTGRGIATHGPDEQEACVDEIDGSVGASGHRPSVSIDIPMSGPKHPFAQYDQAPLPSIENDEQDAVPSEPYKKNRARLPKHAVRVLRSWLAEHADDPYPSREDNLYLMEKTGLSKTQIRNWLANSRKRKPSLRSPASSLQSRDTSSARSSFDSPSWTPLERWQNSPPEDEPASLSDVYQALVDRPSDYEMGANPAASFPSEGYAHRKSSSISSFSDLSMTRAASARSSDSNYSSASDLSLSGLFTDHLSITPHQARPRSRSRHRHLKRRSFKKKPVEDKEKAKKQRLFRCTFCTQTFPTKYDWQRHEKSIHLNLDQWVCAPHGATTVVNGVTICIFCSTADPDLDHIESHDYSLCQGKRPQDRMFNRKDHLAQHLKLTHSTELQPHMDDWSISTQEVRSRCGFCDAVFSTWKERNDHLATHFKAGCDMFQWHGDWGFEPHVQDLVKNAMPPYLIGEESVTLEPWRPTFLPEDSQLAFGHNSWANNHPEAFQLLYDHLVDYIIRQKMTGAFPSDHMIQNEARRLVYGSEDDWDQTSADNLVWLNILKSDARICAVGNIPADAGFGLNPP</sequence>
<evidence type="ECO:0000259" key="7">
    <source>
        <dbReference type="PROSITE" id="PS50071"/>
    </source>
</evidence>
<keyword evidence="1 5" id="KW-0238">DNA-binding</keyword>
<evidence type="ECO:0000256" key="4">
    <source>
        <dbReference type="PROSITE-ProRule" id="PRU00042"/>
    </source>
</evidence>
<keyword evidence="3 5" id="KW-0539">Nucleus</keyword>
<gene>
    <name evidence="9" type="ORF">P170DRAFT_475026</name>
</gene>
<organism evidence="9 10">
    <name type="scientific">Aspergillus steynii IBT 23096</name>
    <dbReference type="NCBI Taxonomy" id="1392250"/>
    <lineage>
        <taxon>Eukaryota</taxon>
        <taxon>Fungi</taxon>
        <taxon>Dikarya</taxon>
        <taxon>Ascomycota</taxon>
        <taxon>Pezizomycotina</taxon>
        <taxon>Eurotiomycetes</taxon>
        <taxon>Eurotiomycetidae</taxon>
        <taxon>Eurotiales</taxon>
        <taxon>Aspergillaceae</taxon>
        <taxon>Aspergillus</taxon>
        <taxon>Aspergillus subgen. Circumdati</taxon>
    </lineage>
</organism>
<dbReference type="InterPro" id="IPR001356">
    <property type="entry name" value="HD"/>
</dbReference>
<protein>
    <recommendedName>
        <fullName evidence="11">Homeobox and C2H2 transcription factor</fullName>
    </recommendedName>
</protein>
<comment type="subcellular location">
    <subcellularLocation>
        <location evidence="5">Nucleus</location>
    </subcellularLocation>
</comment>
<dbReference type="InterPro" id="IPR009057">
    <property type="entry name" value="Homeodomain-like_sf"/>
</dbReference>
<dbReference type="PROSITE" id="PS50157">
    <property type="entry name" value="ZINC_FINGER_C2H2_2"/>
    <property type="match status" value="1"/>
</dbReference>
<dbReference type="InterPro" id="IPR050224">
    <property type="entry name" value="TALE_homeobox"/>
</dbReference>
<reference evidence="9 10" key="1">
    <citation type="submission" date="2016-12" db="EMBL/GenBank/DDBJ databases">
        <title>The genomes of Aspergillus section Nigri reveals drivers in fungal speciation.</title>
        <authorList>
            <consortium name="DOE Joint Genome Institute"/>
            <person name="Vesth T.C."/>
            <person name="Nybo J."/>
            <person name="Theobald S."/>
            <person name="Brandl J."/>
            <person name="Frisvad J.C."/>
            <person name="Nielsen K.F."/>
            <person name="Lyhne E.K."/>
            <person name="Kogle M.E."/>
            <person name="Kuo A."/>
            <person name="Riley R."/>
            <person name="Clum A."/>
            <person name="Nolan M."/>
            <person name="Lipzen A."/>
            <person name="Salamov A."/>
            <person name="Henrissat B."/>
            <person name="Wiebenga A."/>
            <person name="De Vries R.P."/>
            <person name="Grigoriev I.V."/>
            <person name="Mortensen U.H."/>
            <person name="Andersen M.R."/>
            <person name="Baker S.E."/>
        </authorList>
    </citation>
    <scope>NUCLEOTIDE SEQUENCE [LARGE SCALE GENOMIC DNA]</scope>
    <source>
        <strain evidence="9 10">IBT 23096</strain>
    </source>
</reference>
<accession>A0A2I2G725</accession>
<feature type="compositionally biased region" description="Basic residues" evidence="6">
    <location>
        <begin position="280"/>
        <end position="298"/>
    </location>
</feature>
<proteinExistence type="predicted"/>
<feature type="domain" description="Homeobox" evidence="7">
    <location>
        <begin position="94"/>
        <end position="157"/>
    </location>
</feature>
<feature type="region of interest" description="Disordered" evidence="6">
    <location>
        <begin position="276"/>
        <end position="305"/>
    </location>
</feature>
<dbReference type="OrthoDB" id="5399138at2759"/>
<dbReference type="PROSITE" id="PS00028">
    <property type="entry name" value="ZINC_FINGER_C2H2_1"/>
    <property type="match status" value="1"/>
</dbReference>
<evidence type="ECO:0000256" key="1">
    <source>
        <dbReference type="ARBA" id="ARBA00023125"/>
    </source>
</evidence>
<keyword evidence="4" id="KW-0862">Zinc</keyword>
<evidence type="ECO:0000256" key="2">
    <source>
        <dbReference type="ARBA" id="ARBA00023155"/>
    </source>
</evidence>
<dbReference type="SUPFAM" id="SSF46689">
    <property type="entry name" value="Homeodomain-like"/>
    <property type="match status" value="1"/>
</dbReference>
<evidence type="ECO:0000313" key="9">
    <source>
        <dbReference type="EMBL" id="PLB48673.1"/>
    </source>
</evidence>
<dbReference type="Pfam" id="PF13894">
    <property type="entry name" value="zf-C2H2_4"/>
    <property type="match status" value="1"/>
</dbReference>
<dbReference type="RefSeq" id="XP_024703975.1">
    <property type="nucleotide sequence ID" value="XM_024853212.1"/>
</dbReference>
<dbReference type="GeneID" id="36560910"/>
<keyword evidence="4" id="KW-0863">Zinc-finger</keyword>